<evidence type="ECO:0000256" key="1">
    <source>
        <dbReference type="SAM" id="MobiDB-lite"/>
    </source>
</evidence>
<comment type="caution">
    <text evidence="2">The sequence shown here is derived from an EMBL/GenBank/DDBJ whole genome shotgun (WGS) entry which is preliminary data.</text>
</comment>
<evidence type="ECO:0000313" key="3">
    <source>
        <dbReference type="Proteomes" id="UP000707071"/>
    </source>
</evidence>
<feature type="compositionally biased region" description="Basic residues" evidence="1">
    <location>
        <begin position="131"/>
        <end position="140"/>
    </location>
</feature>
<dbReference type="EMBL" id="SRRH01000433">
    <property type="protein sequence ID" value="KAG6289023.1"/>
    <property type="molecule type" value="Genomic_DNA"/>
</dbReference>
<organism evidence="2 3">
    <name type="scientific">Claviceps aff. purpurea</name>
    <dbReference type="NCBI Taxonomy" id="1967640"/>
    <lineage>
        <taxon>Eukaryota</taxon>
        <taxon>Fungi</taxon>
        <taxon>Dikarya</taxon>
        <taxon>Ascomycota</taxon>
        <taxon>Pezizomycotina</taxon>
        <taxon>Sordariomycetes</taxon>
        <taxon>Hypocreomycetidae</taxon>
        <taxon>Hypocreales</taxon>
        <taxon>Clavicipitaceae</taxon>
        <taxon>Claviceps</taxon>
    </lineage>
</organism>
<reference evidence="2 3" key="1">
    <citation type="journal article" date="2020" name="bioRxiv">
        <title>Whole genome comparisons of ergot fungi reveals the divergence and evolution of species within the genus Claviceps are the result of varying mechanisms driving genome evolution and host range expansion.</title>
        <authorList>
            <person name="Wyka S.A."/>
            <person name="Mondo S.J."/>
            <person name="Liu M."/>
            <person name="Dettman J."/>
            <person name="Nalam V."/>
            <person name="Broders K.D."/>
        </authorList>
    </citation>
    <scope>NUCLEOTIDE SEQUENCE [LARGE SCALE GENOMIC DNA]</scope>
    <source>
        <strain evidence="2 3">Clav52</strain>
    </source>
</reference>
<protein>
    <submittedName>
        <fullName evidence="2">Uncharacterized protein</fullName>
    </submittedName>
</protein>
<dbReference type="AlphaFoldDB" id="A0A9P7TWS8"/>
<accession>A0A9P7TWS8</accession>
<sequence>MSLAAQSTPSSSNGTGTGPPQHQSLSPKPGPLAPLDYVVPTRITNVQRTYSRRRKLEVLLFLLHHRIHDLDSRVSNHYFDDGSRRPYIREASAWFKIPTRTINTWWKARASFGIPEDGAPVCIEELLRKSSTKKTTKKKRQTEGTTAPKRARRASQKQAEKTPQTEGAPAPEQAQTAAQEQDKGNIQARNKENLPSEATVTQQEATVTQQEATVTQQETGRNALNEIHATGHDSVMQGPSHSRGGNGLATTIGICTYDVGRE</sequence>
<feature type="compositionally biased region" description="Low complexity" evidence="1">
    <location>
        <begin position="168"/>
        <end position="179"/>
    </location>
</feature>
<feature type="compositionally biased region" description="Low complexity" evidence="1">
    <location>
        <begin position="7"/>
        <end position="20"/>
    </location>
</feature>
<keyword evidence="3" id="KW-1185">Reference proteome</keyword>
<evidence type="ECO:0000313" key="2">
    <source>
        <dbReference type="EMBL" id="KAG6289023.1"/>
    </source>
</evidence>
<gene>
    <name evidence="2" type="ORF">E4U09_005229</name>
</gene>
<proteinExistence type="predicted"/>
<feature type="region of interest" description="Disordered" evidence="1">
    <location>
        <begin position="1"/>
        <end position="31"/>
    </location>
</feature>
<feature type="region of interest" description="Disordered" evidence="1">
    <location>
        <begin position="131"/>
        <end position="184"/>
    </location>
</feature>
<dbReference type="Proteomes" id="UP000707071">
    <property type="component" value="Unassembled WGS sequence"/>
</dbReference>
<name>A0A9P7TWS8_9HYPO</name>